<sequence length="682" mass="75502">MILIISIQKRKRLFHTGYSSAKSIFLRQGSLSIIGKAEKPLPHNNNIMKKLILARGVLAASLFCCMSLGNTACVNRIDEESEAEIEEGTTPITFSIKMEKASTKVTNTAFEKGDRMGLFATTSSGSIKGKRYIDNLALEYTEGSTLVPKKTVFYPEGDVSLDFISYHPYQTEGVAAGTPVLPVSVQIDQSNEKNRAQSDFLVAKAQGITSKTKSVTLEFQHKLSKLAISLTPDASNSANDLLKANPRIIATGLKTSADYNLEDGTFSNLTGTQDIIASGEWSVKDNKLTGKEFIIIPQTINDGKQSFIMEWSGRIYSCAIPEVEMSSSTQCIINISAMQSNSNVLSSFAGKIKEWSSLPPIDTDNMEDYTAIHISALSFSLSNVYRIYHEGIPIAEVCKEYLKSASLTSRAVIAYPIGENEKADLSNGVILQLADRKDTICGGRISWNTDDYGFTYTKGEYTGIDKLYIDNNHKLLLDKPENAIKVNVACYTLRDIRKGVSTEYPIVKIGAQYWMGKELHATTYRDGAPLKKQSDLGTDKAGYYKPDKYDIYFYNGESILAGELAPEGWKIPSDADWEQLKNYTGNDASILKAGEWQAMVSGEVAPVNNHTRFNAFPVGMWYNKGHNSPNKMTAFWSWDHTKHTLSESTIYFLGESDEFVSSAAHVTGKPYYKALSIRCIKE</sequence>
<dbReference type="Gene3D" id="2.60.40.2620">
    <property type="entry name" value="Fimbrillin-like"/>
    <property type="match status" value="1"/>
</dbReference>
<dbReference type="InterPro" id="IPR011871">
    <property type="entry name" value="Fib_succ_major"/>
</dbReference>
<accession>A0A078S0L7</accession>
<dbReference type="EMBL" id="JNHN01000171">
    <property type="protein sequence ID" value="KDS51071.1"/>
    <property type="molecule type" value="Genomic_DNA"/>
</dbReference>
<reference evidence="2 3" key="1">
    <citation type="submission" date="2014-04" db="EMBL/GenBank/DDBJ databases">
        <authorList>
            <person name="Sears C."/>
            <person name="Carroll K."/>
            <person name="Sack B.R."/>
            <person name="Qadri F."/>
            <person name="Myers L.L."/>
            <person name="Chung G.-T."/>
            <person name="Escheverria P."/>
            <person name="Fraser C.M."/>
            <person name="Sadzewicz L."/>
            <person name="Shefchek K.A."/>
            <person name="Tallon L."/>
            <person name="Das S.P."/>
            <person name="Daugherty S."/>
            <person name="Mongodin E.F."/>
        </authorList>
    </citation>
    <scope>NUCLEOTIDE SEQUENCE [LARGE SCALE GENOMIC DNA]</scope>
    <source>
        <strain evidence="2 3">3978 T3 ii</strain>
    </source>
</reference>
<gene>
    <name evidence="2" type="ORF">M094_0769</name>
</gene>
<proteinExistence type="predicted"/>
<dbReference type="InterPro" id="IPR025049">
    <property type="entry name" value="Mfa-like_1"/>
</dbReference>
<dbReference type="Gene3D" id="2.60.40.2630">
    <property type="match status" value="1"/>
</dbReference>
<dbReference type="Pfam" id="PF13149">
    <property type="entry name" value="Mfa_like_1"/>
    <property type="match status" value="1"/>
</dbReference>
<evidence type="ECO:0000313" key="3">
    <source>
        <dbReference type="Proteomes" id="UP000028013"/>
    </source>
</evidence>
<evidence type="ECO:0000259" key="1">
    <source>
        <dbReference type="Pfam" id="PF09603"/>
    </source>
</evidence>
<dbReference type="CDD" id="cd13120">
    <property type="entry name" value="BF2867_like_N"/>
    <property type="match status" value="1"/>
</dbReference>
<comment type="caution">
    <text evidence="2">The sequence shown here is derived from an EMBL/GenBank/DDBJ whole genome shotgun (WGS) entry which is preliminary data.</text>
</comment>
<evidence type="ECO:0000313" key="2">
    <source>
        <dbReference type="EMBL" id="KDS51071.1"/>
    </source>
</evidence>
<dbReference type="AlphaFoldDB" id="A0A078S0L7"/>
<protein>
    <submittedName>
        <fullName evidence="2">Fibrobacter succinogenes major paralogous domain protein</fullName>
    </submittedName>
</protein>
<dbReference type="NCBIfam" id="TIGR02145">
    <property type="entry name" value="Fib_succ_major"/>
    <property type="match status" value="1"/>
</dbReference>
<dbReference type="Pfam" id="PF09603">
    <property type="entry name" value="Fib_succ_major"/>
    <property type="match status" value="1"/>
</dbReference>
<dbReference type="PATRIC" id="fig|1339349.3.peg.2011"/>
<feature type="domain" description="Fibrobacter succinogenes major paralogous" evidence="1">
    <location>
        <begin position="507"/>
        <end position="681"/>
    </location>
</feature>
<dbReference type="Proteomes" id="UP000028013">
    <property type="component" value="Unassembled WGS sequence"/>
</dbReference>
<dbReference type="InterPro" id="IPR042278">
    <property type="entry name" value="Mfa-like_1_N"/>
</dbReference>
<dbReference type="CDD" id="cd13121">
    <property type="entry name" value="BF2867_like_C"/>
    <property type="match status" value="1"/>
</dbReference>
<organism evidence="2 3">
    <name type="scientific">Bacteroides uniformis str. 3978 T3 ii</name>
    <dbReference type="NCBI Taxonomy" id="1339349"/>
    <lineage>
        <taxon>Bacteria</taxon>
        <taxon>Pseudomonadati</taxon>
        <taxon>Bacteroidota</taxon>
        <taxon>Bacteroidia</taxon>
        <taxon>Bacteroidales</taxon>
        <taxon>Bacteroidaceae</taxon>
        <taxon>Bacteroides</taxon>
    </lineage>
</organism>
<name>A0A078S0L7_BACUN</name>